<reference evidence="2" key="2">
    <citation type="submission" date="2014-07" db="EMBL/GenBank/DDBJ databases">
        <authorList>
            <person name="Hull J."/>
        </authorList>
    </citation>
    <scope>NUCLEOTIDE SEQUENCE</scope>
</reference>
<protein>
    <submittedName>
        <fullName evidence="2">Uncharacterized protein</fullName>
    </submittedName>
</protein>
<name>A0A0A9Z2R5_LYGHE</name>
<evidence type="ECO:0000313" key="2">
    <source>
        <dbReference type="EMBL" id="JAG38161.1"/>
    </source>
</evidence>
<evidence type="ECO:0000256" key="1">
    <source>
        <dbReference type="SAM" id="MobiDB-lite"/>
    </source>
</evidence>
<feature type="compositionally biased region" description="Polar residues" evidence="1">
    <location>
        <begin position="193"/>
        <end position="202"/>
    </location>
</feature>
<organism evidence="2">
    <name type="scientific">Lygus hesperus</name>
    <name type="common">Western plant bug</name>
    <dbReference type="NCBI Taxonomy" id="30085"/>
    <lineage>
        <taxon>Eukaryota</taxon>
        <taxon>Metazoa</taxon>
        <taxon>Ecdysozoa</taxon>
        <taxon>Arthropoda</taxon>
        <taxon>Hexapoda</taxon>
        <taxon>Insecta</taxon>
        <taxon>Pterygota</taxon>
        <taxon>Neoptera</taxon>
        <taxon>Paraneoptera</taxon>
        <taxon>Hemiptera</taxon>
        <taxon>Heteroptera</taxon>
        <taxon>Panheteroptera</taxon>
        <taxon>Cimicomorpha</taxon>
        <taxon>Miridae</taxon>
        <taxon>Mirini</taxon>
        <taxon>Lygus</taxon>
    </lineage>
</organism>
<reference evidence="2" key="1">
    <citation type="journal article" date="2014" name="PLoS ONE">
        <title>Transcriptome-Based Identification of ABC Transporters in the Western Tarnished Plant Bug Lygus hesperus.</title>
        <authorList>
            <person name="Hull J.J."/>
            <person name="Chaney K."/>
            <person name="Geib S.M."/>
            <person name="Fabrick J.A."/>
            <person name="Brent C.S."/>
            <person name="Walsh D."/>
            <person name="Lavine L.C."/>
        </authorList>
    </citation>
    <scope>NUCLEOTIDE SEQUENCE</scope>
</reference>
<accession>A0A0A9Z2R5</accession>
<gene>
    <name evidence="2" type="ORF">CM83_16979</name>
</gene>
<feature type="compositionally biased region" description="Low complexity" evidence="1">
    <location>
        <begin position="167"/>
        <end position="185"/>
    </location>
</feature>
<proteinExistence type="predicted"/>
<feature type="region of interest" description="Disordered" evidence="1">
    <location>
        <begin position="167"/>
        <end position="202"/>
    </location>
</feature>
<dbReference type="AlphaFoldDB" id="A0A0A9Z2R5"/>
<sequence>METNSERVLRSAPHRVATAVDRARRKGKGGGNKQSSDSTAPWGGGGTTSKRSWQSSASGVASAAQHKARCGEEYSFECTTKRCAVAGGVVQSKVHSEHRLGVGTVVPVRAQMRQRRGTSNVQTTPQVLGTVVALETVQSCMQTTEGIANVAAPVVVEDGRTVHRAPSATFTTASGGRSGTASGVRRSAEKDAQSSATAIVTL</sequence>
<dbReference type="EMBL" id="GBHO01005443">
    <property type="protein sequence ID" value="JAG38161.1"/>
    <property type="molecule type" value="Transcribed_RNA"/>
</dbReference>
<feature type="region of interest" description="Disordered" evidence="1">
    <location>
        <begin position="1"/>
        <end position="58"/>
    </location>
</feature>